<keyword evidence="5 10" id="KW-1133">Transmembrane helix</keyword>
<keyword evidence="15" id="KW-1185">Reference proteome</keyword>
<evidence type="ECO:0000256" key="10">
    <source>
        <dbReference type="SAM" id="Phobius"/>
    </source>
</evidence>
<accession>A0A2N7U443</accession>
<organism evidence="14 15">
    <name type="scientific">Billgrantia endophytica</name>
    <dbReference type="NCBI Taxonomy" id="2033802"/>
    <lineage>
        <taxon>Bacteria</taxon>
        <taxon>Pseudomonadati</taxon>
        <taxon>Pseudomonadota</taxon>
        <taxon>Gammaproteobacteria</taxon>
        <taxon>Oceanospirillales</taxon>
        <taxon>Halomonadaceae</taxon>
        <taxon>Billgrantia</taxon>
    </lineage>
</organism>
<dbReference type="GO" id="GO:0016491">
    <property type="term" value="F:oxidoreductase activity"/>
    <property type="evidence" value="ECO:0007669"/>
    <property type="project" value="UniProtKB-KW"/>
</dbReference>
<evidence type="ECO:0000259" key="11">
    <source>
        <dbReference type="Pfam" id="PF01370"/>
    </source>
</evidence>
<dbReference type="Gene3D" id="1.20.1440.130">
    <property type="entry name" value="VKOR domain"/>
    <property type="match status" value="1"/>
</dbReference>
<feature type="transmembrane region" description="Helical" evidence="10">
    <location>
        <begin position="428"/>
        <end position="448"/>
    </location>
</feature>
<comment type="similarity">
    <text evidence="2">Belongs to the VKOR family.</text>
</comment>
<dbReference type="GO" id="GO:0016020">
    <property type="term" value="C:membrane"/>
    <property type="evidence" value="ECO:0007669"/>
    <property type="project" value="UniProtKB-SubCell"/>
</dbReference>
<evidence type="ECO:0000256" key="1">
    <source>
        <dbReference type="ARBA" id="ARBA00004141"/>
    </source>
</evidence>
<evidence type="ECO:0000256" key="6">
    <source>
        <dbReference type="ARBA" id="ARBA00023002"/>
    </source>
</evidence>
<reference evidence="14 15" key="1">
    <citation type="submission" date="2018-01" db="EMBL/GenBank/DDBJ databases">
        <title>Halomonas endophytica sp. nov., isolated from storage liquid in the stems of Populus euphratica.</title>
        <authorList>
            <person name="Chen C."/>
        </authorList>
    </citation>
    <scope>NUCLEOTIDE SEQUENCE [LARGE SCALE GENOMIC DNA]</scope>
    <source>
        <strain evidence="14 15">MC28</strain>
    </source>
</reference>
<evidence type="ECO:0000256" key="2">
    <source>
        <dbReference type="ARBA" id="ARBA00006214"/>
    </source>
</evidence>
<feature type="transmembrane region" description="Helical" evidence="10">
    <location>
        <begin position="722"/>
        <end position="743"/>
    </location>
</feature>
<keyword evidence="6" id="KW-0560">Oxidoreductase</keyword>
<evidence type="ECO:0000259" key="12">
    <source>
        <dbReference type="Pfam" id="PF03779"/>
    </source>
</evidence>
<keyword evidence="9" id="KW-0676">Redox-active center</keyword>
<dbReference type="Pfam" id="PF01370">
    <property type="entry name" value="Epimerase"/>
    <property type="match status" value="1"/>
</dbReference>
<dbReference type="Pfam" id="PF03779">
    <property type="entry name" value="SPW"/>
    <property type="match status" value="2"/>
</dbReference>
<proteinExistence type="inferred from homology"/>
<dbReference type="SUPFAM" id="SSF51735">
    <property type="entry name" value="NAD(P)-binding Rossmann-fold domains"/>
    <property type="match status" value="1"/>
</dbReference>
<keyword evidence="7 10" id="KW-0472">Membrane</keyword>
<evidence type="ECO:0000256" key="8">
    <source>
        <dbReference type="ARBA" id="ARBA00023157"/>
    </source>
</evidence>
<dbReference type="InterPro" id="IPR012932">
    <property type="entry name" value="VKOR"/>
</dbReference>
<evidence type="ECO:0000256" key="9">
    <source>
        <dbReference type="ARBA" id="ARBA00023284"/>
    </source>
</evidence>
<feature type="domain" description="SPW repeat-containing integral membrane" evidence="12">
    <location>
        <begin position="724"/>
        <end position="815"/>
    </location>
</feature>
<evidence type="ECO:0000313" key="15">
    <source>
        <dbReference type="Proteomes" id="UP000235803"/>
    </source>
</evidence>
<feature type="domain" description="NAD-dependent epimerase/dehydratase" evidence="11">
    <location>
        <begin position="20"/>
        <end position="250"/>
    </location>
</feature>
<protein>
    <submittedName>
        <fullName evidence="14">DNA polymerase III subunit epsilon</fullName>
    </submittedName>
</protein>
<dbReference type="InterPro" id="IPR050177">
    <property type="entry name" value="Lipid_A_modif_metabolic_enz"/>
</dbReference>
<keyword evidence="4" id="KW-0874">Quinone</keyword>
<evidence type="ECO:0000256" key="7">
    <source>
        <dbReference type="ARBA" id="ARBA00023136"/>
    </source>
</evidence>
<dbReference type="Pfam" id="PF07884">
    <property type="entry name" value="VKOR"/>
    <property type="match status" value="1"/>
</dbReference>
<gene>
    <name evidence="14" type="ORF">C1H69_10965</name>
</gene>
<evidence type="ECO:0000256" key="3">
    <source>
        <dbReference type="ARBA" id="ARBA00022692"/>
    </source>
</evidence>
<evidence type="ECO:0000256" key="4">
    <source>
        <dbReference type="ARBA" id="ARBA00022719"/>
    </source>
</evidence>
<dbReference type="OrthoDB" id="9814124at2"/>
<dbReference type="InterPro" id="IPR001509">
    <property type="entry name" value="Epimerase_deHydtase"/>
</dbReference>
<feature type="transmembrane region" description="Helical" evidence="10">
    <location>
        <begin position="530"/>
        <end position="550"/>
    </location>
</feature>
<feature type="transmembrane region" description="Helical" evidence="10">
    <location>
        <begin position="612"/>
        <end position="635"/>
    </location>
</feature>
<comment type="caution">
    <text evidence="14">The sequence shown here is derived from an EMBL/GenBank/DDBJ whole genome shotgun (WGS) entry which is preliminary data.</text>
</comment>
<dbReference type="Gene3D" id="3.40.50.720">
    <property type="entry name" value="NAD(P)-binding Rossmann-like Domain"/>
    <property type="match status" value="1"/>
</dbReference>
<sequence length="832" mass="92222">MQDKEETNRQKPANQQKPIVVITGASGGIGTALTRSLKRDYRIIGLDKTKGEEADDSYEFDLTSVDSIKEALDTLADRYGRDIAAVVHLAAYFDFTGEASPLYDKVNVQGTRNLLTALQDMNVERFIYSSTMLVHEPQVPGKRVNEDTPIAPTWAYPKSKAETEAVIREHAGDMPYTLLRLAGMYDETTCVPTLSHQIARIYEHTLKSHLYSGNTGAGQACVHKEDMIDAFRRTIDRRHDLPRENEILIGEEHCVSYEALQNRLGELIHGEDHWKTISVPKPIAKTGALVEEKSEPLIPDDFDKGEKPFIRPFMIDMADDHYELDIRRARQQLGWAPRFEVFETLEDIVGHLLEDPHAWYEANGITPPDWIAEADEKGRNAERVLEQYQERFQRQHYQNLWAHFANMALGAWLVTSPAILGYTTSGMIYSEIVSGLLLMMFAAISLSWKNSWARWVCAVVGLWLLFAPLLFWTESAAAYLNGTITGMLAIGLSAVVRPAPGVSPAAAMIGPTTPPGWNNNPSSWFQRMPIIILAFVGFFISRYLAAYQLGHIDTVWDPFFSGTREGLNGTEDIITSEASEAWPVPDAGLGGMVYMLEILIGLIGTSQRWRTMPWVVASFGVLIVPLGVVSVTFIIIQPIVIGTWCTLCLIQAGAMLLQIAYAFNEFVATGEFLKRRHRAGAPVLKIFFTGDTDEGESEPVDENFQRSPMAILGDALRTGVNLPWNLALCLLIGAWLMLTRVTLGAEGAMANWDHVIGALIITVAVIALAESARPIRWLLIPLAAVLLFTPFLHGVGIVATISSLLCGAAVMALSLRRGPIQGRYGSWSKLLA</sequence>
<dbReference type="CDD" id="cd12919">
    <property type="entry name" value="VKOR_2"/>
    <property type="match status" value="1"/>
</dbReference>
<dbReference type="InterPro" id="IPR036291">
    <property type="entry name" value="NAD(P)-bd_dom_sf"/>
</dbReference>
<feature type="transmembrane region" description="Helical" evidence="10">
    <location>
        <begin position="641"/>
        <end position="668"/>
    </location>
</feature>
<feature type="transmembrane region" description="Helical" evidence="10">
    <location>
        <begin position="400"/>
        <end position="422"/>
    </location>
</feature>
<dbReference type="PANTHER" id="PTHR43245">
    <property type="entry name" value="BIFUNCTIONAL POLYMYXIN RESISTANCE PROTEIN ARNA"/>
    <property type="match status" value="1"/>
</dbReference>
<evidence type="ECO:0000259" key="13">
    <source>
        <dbReference type="Pfam" id="PF07884"/>
    </source>
</evidence>
<dbReference type="InterPro" id="IPR038354">
    <property type="entry name" value="VKOR_sf"/>
</dbReference>
<evidence type="ECO:0000256" key="5">
    <source>
        <dbReference type="ARBA" id="ARBA00022989"/>
    </source>
</evidence>
<feature type="domain" description="SPW repeat-containing integral membrane" evidence="12">
    <location>
        <begin position="401"/>
        <end position="493"/>
    </location>
</feature>
<dbReference type="Proteomes" id="UP000235803">
    <property type="component" value="Unassembled WGS sequence"/>
</dbReference>
<comment type="subcellular location">
    <subcellularLocation>
        <location evidence="1">Membrane</location>
        <topology evidence="1">Multi-pass membrane protein</topology>
    </subcellularLocation>
</comment>
<evidence type="ECO:0000313" key="14">
    <source>
        <dbReference type="EMBL" id="PMR75192.1"/>
    </source>
</evidence>
<feature type="transmembrane region" description="Helical" evidence="10">
    <location>
        <begin position="775"/>
        <end position="791"/>
    </location>
</feature>
<feature type="domain" description="Vitamin K epoxide reductase" evidence="13">
    <location>
        <begin position="529"/>
        <end position="662"/>
    </location>
</feature>
<dbReference type="RefSeq" id="WP_102653446.1">
    <property type="nucleotide sequence ID" value="NZ_PNRF01000021.1"/>
</dbReference>
<dbReference type="EMBL" id="PNRF01000021">
    <property type="protein sequence ID" value="PMR75192.1"/>
    <property type="molecule type" value="Genomic_DNA"/>
</dbReference>
<keyword evidence="8" id="KW-1015">Disulfide bond</keyword>
<feature type="transmembrane region" description="Helical" evidence="10">
    <location>
        <begin position="749"/>
        <end position="768"/>
    </location>
</feature>
<name>A0A2N7U443_9GAMM</name>
<dbReference type="GO" id="GO:0048038">
    <property type="term" value="F:quinone binding"/>
    <property type="evidence" value="ECO:0007669"/>
    <property type="project" value="UniProtKB-KW"/>
</dbReference>
<feature type="transmembrane region" description="Helical" evidence="10">
    <location>
        <begin position="455"/>
        <end position="472"/>
    </location>
</feature>
<dbReference type="AlphaFoldDB" id="A0A2N7U443"/>
<dbReference type="InterPro" id="IPR005530">
    <property type="entry name" value="SPW"/>
</dbReference>
<keyword evidence="3 10" id="KW-0812">Transmembrane</keyword>